<reference evidence="1 2" key="1">
    <citation type="journal article" date="2018" name="Front. Plant Sci.">
        <title>Red Clover (Trifolium pratense) and Zigzag Clover (T. medium) - A Picture of Genomic Similarities and Differences.</title>
        <authorList>
            <person name="Dluhosova J."/>
            <person name="Istvanek J."/>
            <person name="Nedelnik J."/>
            <person name="Repkova J."/>
        </authorList>
    </citation>
    <scope>NUCLEOTIDE SEQUENCE [LARGE SCALE GENOMIC DNA]</scope>
    <source>
        <strain evidence="2">cv. 10/8</strain>
        <tissue evidence="1">Leaf</tissue>
    </source>
</reference>
<dbReference type="EMBL" id="LXQA010139522">
    <property type="protein sequence ID" value="MCI24097.1"/>
    <property type="molecule type" value="Genomic_DNA"/>
</dbReference>
<evidence type="ECO:0000313" key="2">
    <source>
        <dbReference type="Proteomes" id="UP000265520"/>
    </source>
</evidence>
<accession>A0A392QJL4</accession>
<evidence type="ECO:0000313" key="1">
    <source>
        <dbReference type="EMBL" id="MCI24097.1"/>
    </source>
</evidence>
<organism evidence="1 2">
    <name type="scientific">Trifolium medium</name>
    <dbReference type="NCBI Taxonomy" id="97028"/>
    <lineage>
        <taxon>Eukaryota</taxon>
        <taxon>Viridiplantae</taxon>
        <taxon>Streptophyta</taxon>
        <taxon>Embryophyta</taxon>
        <taxon>Tracheophyta</taxon>
        <taxon>Spermatophyta</taxon>
        <taxon>Magnoliopsida</taxon>
        <taxon>eudicotyledons</taxon>
        <taxon>Gunneridae</taxon>
        <taxon>Pentapetalae</taxon>
        <taxon>rosids</taxon>
        <taxon>fabids</taxon>
        <taxon>Fabales</taxon>
        <taxon>Fabaceae</taxon>
        <taxon>Papilionoideae</taxon>
        <taxon>50 kb inversion clade</taxon>
        <taxon>NPAAA clade</taxon>
        <taxon>Hologalegina</taxon>
        <taxon>IRL clade</taxon>
        <taxon>Trifolieae</taxon>
        <taxon>Trifolium</taxon>
    </lineage>
</organism>
<protein>
    <submittedName>
        <fullName evidence="1">Uncharacterized protein</fullName>
    </submittedName>
</protein>
<proteinExistence type="predicted"/>
<sequence length="125" mass="13885">MATTRIACVRQEDEDMLTYFKTHNSAMVFHLPPQRYEHMQHAADEVLARLLRSISGKTALEILDSNAEGVLEDVRTLRVTHGATGQLITRLAGLLETQMDASTTNYEALKNTISTLNGKINSLQA</sequence>
<keyword evidence="2" id="KW-1185">Reference proteome</keyword>
<dbReference type="Proteomes" id="UP000265520">
    <property type="component" value="Unassembled WGS sequence"/>
</dbReference>
<name>A0A392QJL4_9FABA</name>
<feature type="non-terminal residue" evidence="1">
    <location>
        <position position="125"/>
    </location>
</feature>
<dbReference type="AlphaFoldDB" id="A0A392QJL4"/>
<comment type="caution">
    <text evidence="1">The sequence shown here is derived from an EMBL/GenBank/DDBJ whole genome shotgun (WGS) entry which is preliminary data.</text>
</comment>